<feature type="transmembrane region" description="Helical" evidence="8">
    <location>
        <begin position="385"/>
        <end position="402"/>
    </location>
</feature>
<dbReference type="InterPro" id="IPR038731">
    <property type="entry name" value="RgtA/B/C-like"/>
</dbReference>
<comment type="caution">
    <text evidence="10">The sequence shown here is derived from an EMBL/GenBank/DDBJ whole genome shotgun (WGS) entry which is preliminary data.</text>
</comment>
<evidence type="ECO:0000256" key="3">
    <source>
        <dbReference type="ARBA" id="ARBA00022676"/>
    </source>
</evidence>
<evidence type="ECO:0000313" key="10">
    <source>
        <dbReference type="EMBL" id="KUG24117.1"/>
    </source>
</evidence>
<evidence type="ECO:0000256" key="2">
    <source>
        <dbReference type="ARBA" id="ARBA00022475"/>
    </source>
</evidence>
<sequence>MKKKYILFLVPFVLYICLLSVMPQMEPDEARYSLIASAMNHSGNYVTPHIKGTIYLEKPPLVSWVTAIFFKMFGENDFSARLFAAMSAWGCILLVFFMGKHFRDEKTGLYAAMLLTISSFPFVLGRINILDMPLTLFTCLSVWLGYLGLQNQKKYLIYLFYLTGAAAFLIKGIIGVVFPFGILVIWLLWAGRWRQIWNLFSPIGIIIFLIIVCPWLILAQKENPDFLWFFFVREHFLRFTTKMHGKTEPFYFYLPVIAGGVLPWVFYLIKAWKNKYIKESLFNTDENKLLVVWFILIFIFYTLSSSKLLTYIAPVFLPIVLFAGCIFKKYEEEIVVEQSNRQKTIYRLSIILQSLLFFIVLLLPPVLNKYSDAGKGLVVMVSDKWWLYIIVPAITLFLLTFLPDIIYKKIKKGWFASIYLLCAILLGSILFPLNDFLAPYRSAKVASEPIARYVPPEQDLYQYKVNFYGIDFYNKIRTPIVEDFGELAEGIAKLSKEEKNRYFLYGNDFFRLCEEKKYIYCITQHNEKLRQIMHRFPATVVLWDNKAFYLLHIKI</sequence>
<keyword evidence="5 8" id="KW-0812">Transmembrane</keyword>
<gene>
    <name evidence="10" type="ORF">ASZ90_006083</name>
</gene>
<feature type="transmembrane region" description="Helical" evidence="8">
    <location>
        <begin position="311"/>
        <end position="327"/>
    </location>
</feature>
<dbReference type="GO" id="GO:0010041">
    <property type="term" value="P:response to iron(III) ion"/>
    <property type="evidence" value="ECO:0007669"/>
    <property type="project" value="TreeGrafter"/>
</dbReference>
<feature type="transmembrane region" description="Helical" evidence="8">
    <location>
        <begin position="289"/>
        <end position="305"/>
    </location>
</feature>
<evidence type="ECO:0000256" key="6">
    <source>
        <dbReference type="ARBA" id="ARBA00022989"/>
    </source>
</evidence>
<dbReference type="InterPro" id="IPR050297">
    <property type="entry name" value="LipidA_mod_glycosyltrf_83"/>
</dbReference>
<dbReference type="GO" id="GO:0005886">
    <property type="term" value="C:plasma membrane"/>
    <property type="evidence" value="ECO:0007669"/>
    <property type="project" value="UniProtKB-SubCell"/>
</dbReference>
<evidence type="ECO:0000256" key="5">
    <source>
        <dbReference type="ARBA" id="ARBA00022692"/>
    </source>
</evidence>
<feature type="transmembrane region" description="Helical" evidence="8">
    <location>
        <begin position="348"/>
        <end position="365"/>
    </location>
</feature>
<name>A0A0W8FT67_9ZZZZ</name>
<evidence type="ECO:0000259" key="9">
    <source>
        <dbReference type="Pfam" id="PF13231"/>
    </source>
</evidence>
<dbReference type="PANTHER" id="PTHR33908:SF3">
    <property type="entry name" value="UNDECAPRENYL PHOSPHATE-ALPHA-4-AMINO-4-DEOXY-L-ARABINOSE ARABINOSYL TRANSFERASE"/>
    <property type="match status" value="1"/>
</dbReference>
<dbReference type="AlphaFoldDB" id="A0A0W8FT67"/>
<feature type="transmembrane region" description="Helical" evidence="8">
    <location>
        <begin position="250"/>
        <end position="269"/>
    </location>
</feature>
<feature type="transmembrane region" description="Helical" evidence="8">
    <location>
        <begin position="196"/>
        <end position="218"/>
    </location>
</feature>
<keyword evidence="4" id="KW-0808">Transferase</keyword>
<dbReference type="PANTHER" id="PTHR33908">
    <property type="entry name" value="MANNOSYLTRANSFERASE YKCB-RELATED"/>
    <property type="match status" value="1"/>
</dbReference>
<reference evidence="10" key="1">
    <citation type="journal article" date="2015" name="Proc. Natl. Acad. Sci. U.S.A.">
        <title>Networks of energetic and metabolic interactions define dynamics in microbial communities.</title>
        <authorList>
            <person name="Embree M."/>
            <person name="Liu J.K."/>
            <person name="Al-Bassam M.M."/>
            <person name="Zengler K."/>
        </authorList>
    </citation>
    <scope>NUCLEOTIDE SEQUENCE</scope>
</reference>
<accession>A0A0W8FT67</accession>
<feature type="domain" description="Glycosyltransferase RgtA/B/C/D-like" evidence="9">
    <location>
        <begin position="58"/>
        <end position="217"/>
    </location>
</feature>
<feature type="transmembrane region" description="Helical" evidence="8">
    <location>
        <begin position="414"/>
        <end position="433"/>
    </location>
</feature>
<proteinExistence type="predicted"/>
<protein>
    <recommendedName>
        <fullName evidence="9">Glycosyltransferase RgtA/B/C/D-like domain-containing protein</fullName>
    </recommendedName>
</protein>
<evidence type="ECO:0000256" key="8">
    <source>
        <dbReference type="SAM" id="Phobius"/>
    </source>
</evidence>
<keyword evidence="3" id="KW-0328">Glycosyltransferase</keyword>
<evidence type="ECO:0000256" key="4">
    <source>
        <dbReference type="ARBA" id="ARBA00022679"/>
    </source>
</evidence>
<dbReference type="GO" id="GO:0016763">
    <property type="term" value="F:pentosyltransferase activity"/>
    <property type="evidence" value="ECO:0007669"/>
    <property type="project" value="TreeGrafter"/>
</dbReference>
<dbReference type="GO" id="GO:0008610">
    <property type="term" value="P:lipid biosynthetic process"/>
    <property type="evidence" value="ECO:0007669"/>
    <property type="project" value="UniProtKB-ARBA"/>
</dbReference>
<dbReference type="EMBL" id="LNQE01000862">
    <property type="protein sequence ID" value="KUG24117.1"/>
    <property type="molecule type" value="Genomic_DNA"/>
</dbReference>
<organism evidence="10">
    <name type="scientific">hydrocarbon metagenome</name>
    <dbReference type="NCBI Taxonomy" id="938273"/>
    <lineage>
        <taxon>unclassified sequences</taxon>
        <taxon>metagenomes</taxon>
        <taxon>ecological metagenomes</taxon>
    </lineage>
</organism>
<evidence type="ECO:0000256" key="1">
    <source>
        <dbReference type="ARBA" id="ARBA00004651"/>
    </source>
</evidence>
<keyword evidence="2" id="KW-1003">Cell membrane</keyword>
<feature type="transmembrane region" description="Helical" evidence="8">
    <location>
        <begin position="78"/>
        <end position="97"/>
    </location>
</feature>
<keyword evidence="7 8" id="KW-0472">Membrane</keyword>
<evidence type="ECO:0000256" key="7">
    <source>
        <dbReference type="ARBA" id="ARBA00023136"/>
    </source>
</evidence>
<feature type="transmembrane region" description="Helical" evidence="8">
    <location>
        <begin position="156"/>
        <end position="189"/>
    </location>
</feature>
<dbReference type="Pfam" id="PF13231">
    <property type="entry name" value="PMT_2"/>
    <property type="match status" value="1"/>
</dbReference>
<comment type="subcellular location">
    <subcellularLocation>
        <location evidence="1">Cell membrane</location>
        <topology evidence="1">Multi-pass membrane protein</topology>
    </subcellularLocation>
</comment>
<keyword evidence="6 8" id="KW-1133">Transmembrane helix</keyword>
<feature type="transmembrane region" description="Helical" evidence="8">
    <location>
        <begin position="109"/>
        <end position="127"/>
    </location>
</feature>